<reference evidence="2" key="1">
    <citation type="journal article" date="2007" name="Int. J. Syst. Evol. Microbiol.">
        <title>Luteimonas composti sp. nov., a moderately thermophilic bacterium isolated from food waste.</title>
        <authorList>
            <person name="Young C.C."/>
            <person name="Kampfer P."/>
            <person name="Chen W.M."/>
            <person name="Yen W.S."/>
            <person name="Arun A.B."/>
            <person name="Lai W.A."/>
            <person name="Shen F.T."/>
            <person name="Rekha P.D."/>
            <person name="Lin K.Y."/>
            <person name="Chou J.H."/>
        </authorList>
    </citation>
    <scope>NUCLEOTIDE SEQUENCE</scope>
    <source>
        <strain evidence="2">CC-YY355</strain>
    </source>
</reference>
<proteinExistence type="predicted"/>
<evidence type="ECO:0008006" key="4">
    <source>
        <dbReference type="Google" id="ProtNLM"/>
    </source>
</evidence>
<feature type="region of interest" description="Disordered" evidence="1">
    <location>
        <begin position="1"/>
        <end position="24"/>
    </location>
</feature>
<gene>
    <name evidence="2" type="ORF">QF205_10035</name>
</gene>
<comment type="caution">
    <text evidence="2">The sequence shown here is derived from an EMBL/GenBank/DDBJ whole genome shotgun (WGS) entry which is preliminary data.</text>
</comment>
<name>A0ABT6MS15_9GAMM</name>
<dbReference type="Proteomes" id="UP001160550">
    <property type="component" value="Unassembled WGS sequence"/>
</dbReference>
<dbReference type="EMBL" id="JARYGX010000019">
    <property type="protein sequence ID" value="MDH7453404.1"/>
    <property type="molecule type" value="Genomic_DNA"/>
</dbReference>
<accession>A0ABT6MS15</accession>
<evidence type="ECO:0000313" key="3">
    <source>
        <dbReference type="Proteomes" id="UP001160550"/>
    </source>
</evidence>
<keyword evidence="3" id="KW-1185">Reference proteome</keyword>
<evidence type="ECO:0000256" key="1">
    <source>
        <dbReference type="SAM" id="MobiDB-lite"/>
    </source>
</evidence>
<protein>
    <recommendedName>
        <fullName evidence="4">CBS domain-containing protein</fullName>
    </recommendedName>
</protein>
<organism evidence="2 3">
    <name type="scientific">Luteimonas composti</name>
    <dbReference type="NCBI Taxonomy" id="398257"/>
    <lineage>
        <taxon>Bacteria</taxon>
        <taxon>Pseudomonadati</taxon>
        <taxon>Pseudomonadota</taxon>
        <taxon>Gammaproteobacteria</taxon>
        <taxon>Lysobacterales</taxon>
        <taxon>Lysobacteraceae</taxon>
        <taxon>Luteimonas</taxon>
    </lineage>
</organism>
<dbReference type="RefSeq" id="WP_280942607.1">
    <property type="nucleotide sequence ID" value="NZ_JARYGX010000019.1"/>
</dbReference>
<reference evidence="2" key="2">
    <citation type="submission" date="2023-04" db="EMBL/GenBank/DDBJ databases">
        <authorList>
            <person name="Sun J.-Q."/>
        </authorList>
    </citation>
    <scope>NUCLEOTIDE SEQUENCE</scope>
    <source>
        <strain evidence="2">CC-YY355</strain>
    </source>
</reference>
<sequence length="113" mass="12065">MAAAPALPEGDAPGVHRAKPADATEPVRWQGVAVGEVVDVAWIGRIVVLRAATSAPRELDLANLRRMLATVPSRCSRSPGPPLQSRDGVWDALLLMRSRRVPDLEIHSDAAGM</sequence>
<evidence type="ECO:0000313" key="2">
    <source>
        <dbReference type="EMBL" id="MDH7453404.1"/>
    </source>
</evidence>